<feature type="coiled-coil region" evidence="14">
    <location>
        <begin position="399"/>
        <end position="433"/>
    </location>
</feature>
<dbReference type="GO" id="GO:0000132">
    <property type="term" value="P:establishment of mitotic spindle orientation"/>
    <property type="evidence" value="ECO:0007669"/>
    <property type="project" value="TreeGrafter"/>
</dbReference>
<keyword evidence="12 14" id="KW-0131">Cell cycle</keyword>
<keyword evidence="18" id="KW-1185">Reference proteome</keyword>
<name>A0A9D3NUS8_9TELE</name>
<keyword evidence="4 14" id="KW-0132">Cell division</keyword>
<organism evidence="17 18">
    <name type="scientific">Hemibagrus wyckioides</name>
    <dbReference type="NCBI Taxonomy" id="337641"/>
    <lineage>
        <taxon>Eukaryota</taxon>
        <taxon>Metazoa</taxon>
        <taxon>Chordata</taxon>
        <taxon>Craniata</taxon>
        <taxon>Vertebrata</taxon>
        <taxon>Euteleostomi</taxon>
        <taxon>Actinopterygii</taxon>
        <taxon>Neopterygii</taxon>
        <taxon>Teleostei</taxon>
        <taxon>Ostariophysi</taxon>
        <taxon>Siluriformes</taxon>
        <taxon>Bagridae</taxon>
        <taxon>Hemibagrus</taxon>
    </lineage>
</organism>
<dbReference type="GO" id="GO:0034501">
    <property type="term" value="P:protein localization to kinetochore"/>
    <property type="evidence" value="ECO:0007669"/>
    <property type="project" value="UniProtKB-UniRule"/>
</dbReference>
<dbReference type="SMART" id="SM00353">
    <property type="entry name" value="HLH"/>
    <property type="match status" value="1"/>
</dbReference>
<dbReference type="GO" id="GO:0005737">
    <property type="term" value="C:cytoplasm"/>
    <property type="evidence" value="ECO:0007669"/>
    <property type="project" value="UniProtKB-SubCell"/>
</dbReference>
<dbReference type="InterPro" id="IPR036638">
    <property type="entry name" value="HLH_DNA-bd_sf"/>
</dbReference>
<dbReference type="FunFam" id="4.10.280.10:FF:000052">
    <property type="entry name" value="Protein atonal homolog 8"/>
    <property type="match status" value="1"/>
</dbReference>
<comment type="similarity">
    <text evidence="14">Belongs to the Spindly family.</text>
</comment>
<keyword evidence="13 14" id="KW-0137">Centromere</keyword>
<dbReference type="Gene3D" id="4.10.280.10">
    <property type="entry name" value="Helix-loop-helix DNA-binding domain"/>
    <property type="match status" value="1"/>
</dbReference>
<dbReference type="GO" id="GO:0007080">
    <property type="term" value="P:mitotic metaphase chromosome alignment"/>
    <property type="evidence" value="ECO:0007669"/>
    <property type="project" value="TreeGrafter"/>
</dbReference>
<feature type="region of interest" description="Disordered" evidence="15">
    <location>
        <begin position="548"/>
        <end position="569"/>
    </location>
</feature>
<keyword evidence="8 14" id="KW-0175">Coiled coil</keyword>
<evidence type="ECO:0000256" key="11">
    <source>
        <dbReference type="ARBA" id="ARBA00023242"/>
    </source>
</evidence>
<dbReference type="EMBL" id="JAHKSW010000008">
    <property type="protein sequence ID" value="KAG7329095.1"/>
    <property type="molecule type" value="Genomic_DNA"/>
</dbReference>
<dbReference type="PROSITE" id="PS50888">
    <property type="entry name" value="BHLH"/>
    <property type="match status" value="1"/>
</dbReference>
<dbReference type="GO" id="GO:0043515">
    <property type="term" value="F:kinetochore binding"/>
    <property type="evidence" value="ECO:0007669"/>
    <property type="project" value="UniProtKB-UniRule"/>
</dbReference>
<dbReference type="Proteomes" id="UP000824219">
    <property type="component" value="Linkage Group LG08"/>
</dbReference>
<dbReference type="AlphaFoldDB" id="A0A9D3NUS8"/>
<evidence type="ECO:0000256" key="6">
    <source>
        <dbReference type="ARBA" id="ARBA00022838"/>
    </source>
</evidence>
<dbReference type="PANTHER" id="PTHR32123:SF9">
    <property type="entry name" value="PROTEIN SPINDLY"/>
    <property type="match status" value="1"/>
</dbReference>
<feature type="domain" description="BHLH" evidence="16">
    <location>
        <begin position="584"/>
        <end position="636"/>
    </location>
</feature>
<accession>A0A9D3NUS8</accession>
<keyword evidence="7" id="KW-0805">Transcription regulation</keyword>
<evidence type="ECO:0000256" key="15">
    <source>
        <dbReference type="SAM" id="MobiDB-lite"/>
    </source>
</evidence>
<dbReference type="GO" id="GO:0000940">
    <property type="term" value="C:outer kinetochore"/>
    <property type="evidence" value="ECO:0007669"/>
    <property type="project" value="UniProtKB-UniRule"/>
</dbReference>
<dbReference type="InterPro" id="IPR011598">
    <property type="entry name" value="bHLH_dom"/>
</dbReference>
<evidence type="ECO:0000256" key="8">
    <source>
        <dbReference type="ARBA" id="ARBA00023054"/>
    </source>
</evidence>
<dbReference type="InterPro" id="IPR028593">
    <property type="entry name" value="SPDLY_chordates"/>
</dbReference>
<evidence type="ECO:0000256" key="1">
    <source>
        <dbReference type="ARBA" id="ARBA00004324"/>
    </source>
</evidence>
<keyword evidence="11" id="KW-0539">Nucleus</keyword>
<evidence type="ECO:0000313" key="17">
    <source>
        <dbReference type="EMBL" id="KAG7329095.1"/>
    </source>
</evidence>
<dbReference type="OrthoDB" id="2121607at2759"/>
<feature type="coiled-coil region" evidence="14">
    <location>
        <begin position="162"/>
        <end position="238"/>
    </location>
</feature>
<feature type="coiled-coil region" evidence="14">
    <location>
        <begin position="315"/>
        <end position="342"/>
    </location>
</feature>
<evidence type="ECO:0000256" key="5">
    <source>
        <dbReference type="ARBA" id="ARBA00022776"/>
    </source>
</evidence>
<gene>
    <name evidence="14" type="primary">SPDL1</name>
    <name evidence="14" type="synonym">CCDC99</name>
    <name evidence="17" type="ORF">KOW79_007269</name>
</gene>
<comment type="caution">
    <text evidence="17">The sequence shown here is derived from an EMBL/GenBank/DDBJ whole genome shotgun (WGS) entry which is preliminary data.</text>
</comment>
<evidence type="ECO:0000256" key="10">
    <source>
        <dbReference type="ARBA" id="ARBA00023163"/>
    </source>
</evidence>
<evidence type="ECO:0000256" key="2">
    <source>
        <dbReference type="ARBA" id="ARBA00004496"/>
    </source>
</evidence>
<reference evidence="17 18" key="1">
    <citation type="submission" date="2021-06" db="EMBL/GenBank/DDBJ databases">
        <title>Chromosome-level genome assembly of the red-tail catfish (Hemibagrus wyckioides).</title>
        <authorList>
            <person name="Shao F."/>
        </authorList>
    </citation>
    <scope>NUCLEOTIDE SEQUENCE [LARGE SCALE GENOMIC DNA]</scope>
    <source>
        <strain evidence="17">EC202008001</strain>
        <tissue evidence="17">Blood</tissue>
    </source>
</reference>
<evidence type="ECO:0000256" key="12">
    <source>
        <dbReference type="ARBA" id="ARBA00023306"/>
    </source>
</evidence>
<feature type="compositionally biased region" description="Basic and acidic residues" evidence="15">
    <location>
        <begin position="553"/>
        <end position="569"/>
    </location>
</feature>
<evidence type="ECO:0000256" key="13">
    <source>
        <dbReference type="ARBA" id="ARBA00023328"/>
    </source>
</evidence>
<dbReference type="HAMAP" id="MF_03041">
    <property type="entry name" value="SPDLY"/>
    <property type="match status" value="1"/>
</dbReference>
<dbReference type="GO" id="GO:0048646">
    <property type="term" value="P:anatomical structure formation involved in morphogenesis"/>
    <property type="evidence" value="ECO:0007669"/>
    <property type="project" value="UniProtKB-ARBA"/>
</dbReference>
<keyword evidence="5 14" id="KW-0498">Mitosis</keyword>
<dbReference type="PANTHER" id="PTHR32123">
    <property type="entry name" value="BICD FAMILY-LIKE CARGO ADAPTER"/>
    <property type="match status" value="1"/>
</dbReference>
<dbReference type="InterPro" id="IPR051149">
    <property type="entry name" value="Spindly/BICDR_Dynein_Adapter"/>
</dbReference>
<evidence type="ECO:0000256" key="4">
    <source>
        <dbReference type="ARBA" id="ARBA00022618"/>
    </source>
</evidence>
<proteinExistence type="inferred from homology"/>
<protein>
    <recommendedName>
        <fullName evidence="14">Protein Spindly</fullName>
    </recommendedName>
    <alternativeName>
        <fullName evidence="14">Coiled-coil domain-containing protein 99</fullName>
    </alternativeName>
    <alternativeName>
        <fullName evidence="14">Spindle apparatus coiled-coil domain-containing protein 1</fullName>
    </alternativeName>
</protein>
<dbReference type="GO" id="GO:0003677">
    <property type="term" value="F:DNA binding"/>
    <property type="evidence" value="ECO:0007669"/>
    <property type="project" value="UniProtKB-KW"/>
</dbReference>
<dbReference type="GO" id="GO:0046983">
    <property type="term" value="F:protein dimerization activity"/>
    <property type="evidence" value="ECO:0007669"/>
    <property type="project" value="InterPro"/>
</dbReference>
<dbReference type="Pfam" id="PF00010">
    <property type="entry name" value="HLH"/>
    <property type="match status" value="1"/>
</dbReference>
<evidence type="ECO:0000259" key="16">
    <source>
        <dbReference type="PROSITE" id="PS50888"/>
    </source>
</evidence>
<evidence type="ECO:0000256" key="3">
    <source>
        <dbReference type="ARBA" id="ARBA00022454"/>
    </source>
</evidence>
<evidence type="ECO:0000256" key="14">
    <source>
        <dbReference type="HAMAP-Rule" id="MF_03041"/>
    </source>
</evidence>
<dbReference type="GO" id="GO:0051301">
    <property type="term" value="P:cell division"/>
    <property type="evidence" value="ECO:0007669"/>
    <property type="project" value="UniProtKB-KW"/>
</dbReference>
<feature type="compositionally biased region" description="Basic and acidic residues" evidence="15">
    <location>
        <begin position="441"/>
        <end position="474"/>
    </location>
</feature>
<keyword evidence="10" id="KW-0804">Transcription</keyword>
<dbReference type="GO" id="GO:0000922">
    <property type="term" value="C:spindle pole"/>
    <property type="evidence" value="ECO:0007669"/>
    <property type="project" value="TreeGrafter"/>
</dbReference>
<keyword evidence="6 14" id="KW-0995">Kinetochore</keyword>
<keyword evidence="3 14" id="KW-0158">Chromosome</keyword>
<dbReference type="GO" id="GO:0016607">
    <property type="term" value="C:nuclear speck"/>
    <property type="evidence" value="ECO:0007669"/>
    <property type="project" value="UniProtKB-SubCell"/>
</dbReference>
<evidence type="ECO:0000313" key="18">
    <source>
        <dbReference type="Proteomes" id="UP000824219"/>
    </source>
</evidence>
<dbReference type="InterPro" id="IPR032660">
    <property type="entry name" value="ATOH8_bHLH"/>
</dbReference>
<dbReference type="SUPFAM" id="SSF47459">
    <property type="entry name" value="HLH, helix-loop-helix DNA-binding domain"/>
    <property type="match status" value="1"/>
</dbReference>
<comment type="function">
    <text evidence="14">Required for the localization of dynein and dynactin to the mitotic kintochore. Dynein is believed to control the initial lateral interaction between the kinetochore and spindle microtubules and to facilitate the subsequent formation of end-on kinetochore-microtubule attachments mediated by the NDC80 complex.</text>
</comment>
<keyword evidence="9" id="KW-0238">DNA-binding</keyword>
<dbReference type="GO" id="GO:0007094">
    <property type="term" value="P:mitotic spindle assembly checkpoint signaling"/>
    <property type="evidence" value="ECO:0007669"/>
    <property type="project" value="InterPro"/>
</dbReference>
<evidence type="ECO:0000256" key="7">
    <source>
        <dbReference type="ARBA" id="ARBA00023015"/>
    </source>
</evidence>
<comment type="subcellular location">
    <subcellularLocation>
        <location evidence="14">Chromosome</location>
        <location evidence="14">Centromere</location>
        <location evidence="14">Kinetochore</location>
    </subcellularLocation>
    <subcellularLocation>
        <location evidence="2">Cytoplasm</location>
    </subcellularLocation>
    <subcellularLocation>
        <location evidence="1">Nucleus speckle</location>
    </subcellularLocation>
</comment>
<evidence type="ECO:0000256" key="9">
    <source>
        <dbReference type="ARBA" id="ARBA00023125"/>
    </source>
</evidence>
<dbReference type="GO" id="GO:0003700">
    <property type="term" value="F:DNA-binding transcription factor activity"/>
    <property type="evidence" value="ECO:0007669"/>
    <property type="project" value="InterPro"/>
</dbReference>
<feature type="region of interest" description="Disordered" evidence="15">
    <location>
        <begin position="441"/>
        <end position="481"/>
    </location>
</feature>
<feature type="coiled-coil region" evidence="14">
    <location>
        <begin position="1"/>
        <end position="57"/>
    </location>
</feature>
<dbReference type="CDD" id="cd11421">
    <property type="entry name" value="bHLH_TS_ATOH8"/>
    <property type="match status" value="1"/>
</dbReference>
<sequence length="675" mass="77639">MESEIQRLQQKLEEAELALQKAGQYGVQLLNNQSDLHNKLEEQRNEMTAQIEGLVQDKYSLQRQLELKSRIEDSLNAELDVVRNQQKHLLEQQQTMLERNHTVECGEFKIKVEKLKGDLDEARLLEKQLRHNLELQSHLLISKTEEIRKMSECAHDTMSSEVLELQIQKMDLESSMAALQQKHQELQYKEQQLELANCILQRQLETLANTKDEGEKEIASLYNALEKSRKANQDLQIQLDQVLHHAQDPNSKGNSLFSEVDDKRAEIERQLISLKVQYQSLQKQHTFTKQQMLRMKVQISNVMQLQGIRADPAQIERLQFMLSEKNSEIETLMKKVQQLEKVEVANHSIGVSKETELVDETYYTDLLKMQLSNSKKVAEQLKVELTMARMKTLSESHRVLELERKLFAAENALKQGRTELIKIQVKIEELQMKYEPNEVRKAQSQNCKREKFPVPDGSDHSNMETLDLKTEPSKNKATNGEALPCASDNGILTPMQLFQAPNCSSVLLCEPKCVRICENAPVSIPDFSRSSVKDTISTAKHKTINWDEEEDCKSESVDPTDSVRKRSEEQSAGVVTEIKAIQQTRRLLANARERTRVHTISAAFEALRKQVPCYSYGQKLSKLAILRIACNYILSLAQLVDLDYTPDHSNMSFRECVEQCTRTLQAEGRSKKRKE</sequence>